<reference evidence="1 2" key="1">
    <citation type="submission" date="2015-03" db="EMBL/GenBank/DDBJ databases">
        <authorList>
            <person name="Murphy D."/>
        </authorList>
    </citation>
    <scope>NUCLEOTIDE SEQUENCE [LARGE SCALE GENOMIC DNA]</scope>
    <source>
        <strain evidence="1 2">BR165/97</strain>
    </source>
</reference>
<sequence length="79" mass="9174">MPISTFIRYFSVNLLSTTAQSLTILRYVFRDLYHKIGKLTPFSNYLLIVIIISTNKLIIHDVKASLTPQGINKSYHFKR</sequence>
<evidence type="ECO:0000313" key="2">
    <source>
        <dbReference type="Proteomes" id="UP000038750"/>
    </source>
</evidence>
<gene>
    <name evidence="1" type="ORF">ERS008530_01432</name>
</gene>
<proteinExistence type="predicted"/>
<protein>
    <submittedName>
        <fullName evidence="1">Uncharacterized protein</fullName>
    </submittedName>
</protein>
<name>A0A0T9M2S0_YERIN</name>
<dbReference type="AlphaFoldDB" id="A0A0T9M2S0"/>
<dbReference type="Proteomes" id="UP000038750">
    <property type="component" value="Unassembled WGS sequence"/>
</dbReference>
<accession>A0A0T9M2S0</accession>
<dbReference type="STRING" id="631.CH53_3872"/>
<organism evidence="1 2">
    <name type="scientific">Yersinia intermedia</name>
    <dbReference type="NCBI Taxonomy" id="631"/>
    <lineage>
        <taxon>Bacteria</taxon>
        <taxon>Pseudomonadati</taxon>
        <taxon>Pseudomonadota</taxon>
        <taxon>Gammaproteobacteria</taxon>
        <taxon>Enterobacterales</taxon>
        <taxon>Yersiniaceae</taxon>
        <taxon>Yersinia</taxon>
    </lineage>
</organism>
<dbReference type="EMBL" id="CPZJ01000005">
    <property type="protein sequence ID" value="CNF53270.1"/>
    <property type="molecule type" value="Genomic_DNA"/>
</dbReference>
<evidence type="ECO:0000313" key="1">
    <source>
        <dbReference type="EMBL" id="CNF53270.1"/>
    </source>
</evidence>